<dbReference type="Pfam" id="PF10105">
    <property type="entry name" value="DUF2344"/>
    <property type="match status" value="1"/>
</dbReference>
<dbReference type="CDD" id="cd01335">
    <property type="entry name" value="Radical_SAM"/>
    <property type="match status" value="1"/>
</dbReference>
<dbReference type="SFLD" id="SFLDG01082">
    <property type="entry name" value="B12-binding_domain_containing"/>
    <property type="match status" value="1"/>
</dbReference>
<organism evidence="3 4">
    <name type="scientific">Rhodosorus marinus</name>
    <dbReference type="NCBI Taxonomy" id="101924"/>
    <lineage>
        <taxon>Eukaryota</taxon>
        <taxon>Rhodophyta</taxon>
        <taxon>Stylonematophyceae</taxon>
        <taxon>Stylonematales</taxon>
        <taxon>Stylonemataceae</taxon>
        <taxon>Rhodosorus</taxon>
    </lineage>
</organism>
<keyword evidence="4" id="KW-1185">Reference proteome</keyword>
<dbReference type="InterPro" id="IPR045784">
    <property type="entry name" value="Radical_SAM_N2"/>
</dbReference>
<dbReference type="GO" id="GO:0051536">
    <property type="term" value="F:iron-sulfur cluster binding"/>
    <property type="evidence" value="ECO:0007669"/>
    <property type="project" value="InterPro"/>
</dbReference>
<dbReference type="PROSITE" id="PS51918">
    <property type="entry name" value="RADICAL_SAM"/>
    <property type="match status" value="1"/>
</dbReference>
<dbReference type="Proteomes" id="UP001157974">
    <property type="component" value="Unassembled WGS sequence"/>
</dbReference>
<dbReference type="Gene3D" id="3.80.30.20">
    <property type="entry name" value="tm_1862 like domain"/>
    <property type="match status" value="1"/>
</dbReference>
<dbReference type="SMART" id="SM00729">
    <property type="entry name" value="Elp3"/>
    <property type="match status" value="1"/>
</dbReference>
<dbReference type="AlphaFoldDB" id="A0AAV8UVD5"/>
<comment type="caution">
    <text evidence="3">The sequence shown here is derived from an EMBL/GenBank/DDBJ whole genome shotgun (WGS) entry which is preliminary data.</text>
</comment>
<dbReference type="Pfam" id="PF04055">
    <property type="entry name" value="Radical_SAM"/>
    <property type="match status" value="1"/>
</dbReference>
<dbReference type="InterPro" id="IPR058240">
    <property type="entry name" value="rSAM_sf"/>
</dbReference>
<dbReference type="SUPFAM" id="SSF102114">
    <property type="entry name" value="Radical SAM enzymes"/>
    <property type="match status" value="1"/>
</dbReference>
<protein>
    <recommendedName>
        <fullName evidence="2">Radical SAM core domain-containing protein</fullName>
    </recommendedName>
</protein>
<dbReference type="InterPro" id="IPR018768">
    <property type="entry name" value="DUF2344"/>
</dbReference>
<feature type="domain" description="Radical SAM core" evidence="2">
    <location>
        <begin position="326"/>
        <end position="563"/>
    </location>
</feature>
<dbReference type="InterPro" id="IPR006638">
    <property type="entry name" value="Elp3/MiaA/NifB-like_rSAM"/>
</dbReference>
<dbReference type="SFLD" id="SFLDS00029">
    <property type="entry name" value="Radical_SAM"/>
    <property type="match status" value="1"/>
</dbReference>
<dbReference type="InterPro" id="IPR023862">
    <property type="entry name" value="CHP03960_rSAM"/>
</dbReference>
<dbReference type="Pfam" id="PF19864">
    <property type="entry name" value="Radical_SAM_N2"/>
    <property type="match status" value="1"/>
</dbReference>
<dbReference type="PANTHER" id="PTHR42731:SF1">
    <property type="entry name" value="RADICAL SAM DOMAIN PROTEIN"/>
    <property type="match status" value="1"/>
</dbReference>
<evidence type="ECO:0000313" key="4">
    <source>
        <dbReference type="Proteomes" id="UP001157974"/>
    </source>
</evidence>
<dbReference type="NCBIfam" id="TIGR03936">
    <property type="entry name" value="sam_1_link_chp"/>
    <property type="match status" value="1"/>
</dbReference>
<evidence type="ECO:0000259" key="2">
    <source>
        <dbReference type="PROSITE" id="PS51918"/>
    </source>
</evidence>
<dbReference type="NCBIfam" id="TIGR03960">
    <property type="entry name" value="rSAM_fuse_unch"/>
    <property type="match status" value="1"/>
</dbReference>
<name>A0AAV8UVD5_9RHOD</name>
<dbReference type="PANTHER" id="PTHR42731">
    <property type="entry name" value="SLL1084 PROTEIN"/>
    <property type="match status" value="1"/>
</dbReference>
<feature type="region of interest" description="Disordered" evidence="1">
    <location>
        <begin position="1004"/>
        <end position="1025"/>
    </location>
</feature>
<gene>
    <name evidence="3" type="ORF">NDN08_001731</name>
</gene>
<dbReference type="GO" id="GO:0003824">
    <property type="term" value="F:catalytic activity"/>
    <property type="evidence" value="ECO:0007669"/>
    <property type="project" value="InterPro"/>
</dbReference>
<dbReference type="InterPro" id="IPR023404">
    <property type="entry name" value="rSAM_horseshoe"/>
</dbReference>
<evidence type="ECO:0000313" key="3">
    <source>
        <dbReference type="EMBL" id="KAJ8905222.1"/>
    </source>
</evidence>
<accession>A0AAV8UVD5</accession>
<feature type="region of interest" description="Disordered" evidence="1">
    <location>
        <begin position="665"/>
        <end position="696"/>
    </location>
</feature>
<dbReference type="InterPro" id="IPR007197">
    <property type="entry name" value="rSAM"/>
</dbReference>
<proteinExistence type="predicted"/>
<dbReference type="EMBL" id="JAMWBK010000005">
    <property type="protein sequence ID" value="KAJ8905222.1"/>
    <property type="molecule type" value="Genomic_DNA"/>
</dbReference>
<reference evidence="3 4" key="1">
    <citation type="journal article" date="2023" name="Nat. Commun.">
        <title>Origin of minicircular mitochondrial genomes in red algae.</title>
        <authorList>
            <person name="Lee Y."/>
            <person name="Cho C.H."/>
            <person name="Lee Y.M."/>
            <person name="Park S.I."/>
            <person name="Yang J.H."/>
            <person name="West J.A."/>
            <person name="Bhattacharya D."/>
            <person name="Yoon H.S."/>
        </authorList>
    </citation>
    <scope>NUCLEOTIDE SEQUENCE [LARGE SCALE GENOMIC DNA]</scope>
    <source>
        <strain evidence="3 4">CCMP1338</strain>
        <tissue evidence="3">Whole cell</tissue>
    </source>
</reference>
<evidence type="ECO:0000256" key="1">
    <source>
        <dbReference type="SAM" id="MobiDB-lite"/>
    </source>
</evidence>
<sequence length="1025" mass="114916">MEAFVGGVDLRSSSFSPGLKGQASGCGRRHSVARTRRVDMVVESPPSEELMGGSVLKDLEVDGAWEGLKSILPFEVLRTISKPGRYLGNERGAVMKNWDQNQLRMCLAYPETYEIGMSNTGHVILYSCLNDVDGVLCDRSYLPASDMGAALKDAGKDLFAVESKRPLAEFDVLAIPVHYEMGATNCLELMSLSSIPISWSERDADPSKPFDVSSGSYPLVFGGGQTVTANPEPFAEFFDFFALGDGEEVLPAIARKVDECKKLGLSRVEVLVKLARDVPGIYVPMFYSMHQDGSVRRNRDDIPARPQRQVATPQPERALRLVPYVQTIHDRLTVEIRRGCTRGCRFCLPGNLNRPARDVEPERVIEGVLEGVQNSGYREFSLLSLSCSDWLSLPSVGIELKNRLREHNTNISLTLPSQRVDRFDEDIAVLVAGGEEKKSGITFAPEAGTQRLRDVINKGLTNEELLRGVKTAYLQGYAQVKLYFMIGLPGETDEDVVGIFETVKWLQRECKEKGRRRLAVKLTISNFTPKPHTPFQWHSVSTEEFKRKQQLLMSLFKSQRDVKWNFTDVRISAMEDFVGRADRRMSAVIQKAWENGASMDDWWMDLDGAYNGWKTAIDQCGLSWEYRKTADGEWNVMETPQEQVKGKRGWFYEARRKGLEFKTLTPKSGWGGSDSSEESADERSSTSPLDRPLPWDHINSGVDKGWLRDELMKALSANLTPDCSFDECSSCGVCGDELGHNVVIPPAPIPDFKGHYRPAHTRQQKLRVRFSRTGSSSMMGHLDVNRLLDRAMLRAGLPISFTNGFNQLPRMQPAQPSALGYTSNAEVYDFDMVEPVDVGEFTHRLSEQLPPTFSIQDAEEISLSSRSPSAALEELVWVVVLVSETLRDEDSWNKCIENIRNSGPVLIEKKTKRTKKKKELDLREPLLSVERATSSDSDPVLTHVGVEDWDDTSCIIKFRTKVSYEMANLSPASFAKMVEIISGSEVTLRHAHKADIVFASVKEQKPPIREEQENPILEEEKTSCP</sequence>